<organism evidence="2 3">
    <name type="scientific">Frankliniella fusca</name>
    <dbReference type="NCBI Taxonomy" id="407009"/>
    <lineage>
        <taxon>Eukaryota</taxon>
        <taxon>Metazoa</taxon>
        <taxon>Ecdysozoa</taxon>
        <taxon>Arthropoda</taxon>
        <taxon>Hexapoda</taxon>
        <taxon>Insecta</taxon>
        <taxon>Pterygota</taxon>
        <taxon>Neoptera</taxon>
        <taxon>Paraneoptera</taxon>
        <taxon>Thysanoptera</taxon>
        <taxon>Terebrantia</taxon>
        <taxon>Thripoidea</taxon>
        <taxon>Thripidae</taxon>
        <taxon>Frankliniella</taxon>
    </lineage>
</organism>
<comment type="caution">
    <text evidence="2">The sequence shown here is derived from an EMBL/GenBank/DDBJ whole genome shotgun (WGS) entry which is preliminary data.</text>
</comment>
<evidence type="ECO:0000256" key="1">
    <source>
        <dbReference type="SAM" id="Phobius"/>
    </source>
</evidence>
<keyword evidence="1" id="KW-0472">Membrane</keyword>
<keyword evidence="3" id="KW-1185">Reference proteome</keyword>
<gene>
    <name evidence="2" type="ORF">KUF71_015069</name>
</gene>
<protein>
    <submittedName>
        <fullName evidence="2">Sarcoplasmic/endoplasmic reticulum calcium ATPase 1</fullName>
    </submittedName>
</protein>
<sequence>MHTWTIAAALCIPVTVFFQGKPLIEMWPWFDGDLGLWLSCTLQTVIVYPMAFPVYAVSIYIWSVVEALAVLFRIVASQLAEASTYRQIKGVHFPSPRCTVAFVHVQLSPAHNDGNVHEEAEHYCISE</sequence>
<keyword evidence="1" id="KW-1133">Transmembrane helix</keyword>
<name>A0AAE1LP08_9NEOP</name>
<reference evidence="2" key="2">
    <citation type="journal article" date="2023" name="BMC Genomics">
        <title>Pest status, molecular evolution, and epigenetic factors derived from the genome assembly of Frankliniella fusca, a thysanopteran phytovirus vector.</title>
        <authorList>
            <person name="Catto M.A."/>
            <person name="Labadie P.E."/>
            <person name="Jacobson A.L."/>
            <person name="Kennedy G.G."/>
            <person name="Srinivasan R."/>
            <person name="Hunt B.G."/>
        </authorList>
    </citation>
    <scope>NUCLEOTIDE SEQUENCE</scope>
    <source>
        <strain evidence="2">PL_HMW_Pooled</strain>
    </source>
</reference>
<keyword evidence="1" id="KW-0812">Transmembrane</keyword>
<feature type="transmembrane region" description="Helical" evidence="1">
    <location>
        <begin position="59"/>
        <end position="76"/>
    </location>
</feature>
<reference evidence="2" key="1">
    <citation type="submission" date="2021-07" db="EMBL/GenBank/DDBJ databases">
        <authorList>
            <person name="Catto M.A."/>
            <person name="Jacobson A."/>
            <person name="Kennedy G."/>
            <person name="Labadie P."/>
            <person name="Hunt B.G."/>
            <person name="Srinivasan R."/>
        </authorList>
    </citation>
    <scope>NUCLEOTIDE SEQUENCE</scope>
    <source>
        <strain evidence="2">PL_HMW_Pooled</strain>
        <tissue evidence="2">Head</tissue>
    </source>
</reference>
<dbReference type="EMBL" id="JAHWGI010001270">
    <property type="protein sequence ID" value="KAK3926733.1"/>
    <property type="molecule type" value="Genomic_DNA"/>
</dbReference>
<dbReference type="Proteomes" id="UP001219518">
    <property type="component" value="Unassembled WGS sequence"/>
</dbReference>
<dbReference type="AlphaFoldDB" id="A0AAE1LP08"/>
<accession>A0AAE1LP08</accession>
<evidence type="ECO:0000313" key="2">
    <source>
        <dbReference type="EMBL" id="KAK3926733.1"/>
    </source>
</evidence>
<evidence type="ECO:0000313" key="3">
    <source>
        <dbReference type="Proteomes" id="UP001219518"/>
    </source>
</evidence>
<proteinExistence type="predicted"/>